<sequence>MIEELLRRHSPKFHGMKEVYRVIHQENPVTKAKLLERTNMTQTTVVRHLEELKQYGLIRIASYDESTGGRPPALYDIEPKAAFIIGIALSRAETTVTIVDMSFQPVAEETFAMTEDHTPVLTISLLKQTITSLLEQSQIDKKDVLGIGIGTVGPLDRTKGTMYPEGFTAPGWEEVEIVDEMEKAFGLNVYLENGANTAALYESLQRGRGNESILYCISGWGLRCGVLTNGTIMQSRQGDASSFGNMIIDASSGRTLSSFISYHHLAGEVQRLRNIPETKVDKNDVMQYVLQELGNRNPMVESIVLSSAYYYGVGLANMINVLHPEIVVLNSELIKVSSAYYEKVIQTAKRFISRIDQQHPVFQAADDKVNPTAVGACILAFHSKFS</sequence>
<dbReference type="PANTHER" id="PTHR18964">
    <property type="entry name" value="ROK (REPRESSOR, ORF, KINASE) FAMILY"/>
    <property type="match status" value="1"/>
</dbReference>
<accession>A0A1I4KL70</accession>
<dbReference type="InterPro" id="IPR036390">
    <property type="entry name" value="WH_DNA-bd_sf"/>
</dbReference>
<dbReference type="GO" id="GO:0016301">
    <property type="term" value="F:kinase activity"/>
    <property type="evidence" value="ECO:0007669"/>
    <property type="project" value="UniProtKB-KW"/>
</dbReference>
<keyword evidence="4" id="KW-0418">Kinase</keyword>
<dbReference type="STRING" id="266892.SAMN04488054_10579"/>
<dbReference type="AlphaFoldDB" id="A0A1I4KL70"/>
<proteinExistence type="inferred from homology"/>
<dbReference type="Proteomes" id="UP000199668">
    <property type="component" value="Unassembled WGS sequence"/>
</dbReference>
<dbReference type="RefSeq" id="WP_090926185.1">
    <property type="nucleotide sequence ID" value="NZ_FOTY01000005.1"/>
</dbReference>
<keyword evidence="5" id="KW-1185">Reference proteome</keyword>
<evidence type="ECO:0000256" key="3">
    <source>
        <dbReference type="ARBA" id="ARBA00022629"/>
    </source>
</evidence>
<dbReference type="Gene3D" id="1.10.10.10">
    <property type="entry name" value="Winged helix-like DNA-binding domain superfamily/Winged helix DNA-binding domain"/>
    <property type="match status" value="1"/>
</dbReference>
<dbReference type="SUPFAM" id="SSF46785">
    <property type="entry name" value="Winged helix' DNA-binding domain"/>
    <property type="match status" value="1"/>
</dbReference>
<dbReference type="EMBL" id="FOTY01000005">
    <property type="protein sequence ID" value="SFL79411.1"/>
    <property type="molecule type" value="Genomic_DNA"/>
</dbReference>
<organism evidence="4 5">
    <name type="scientific">Salibacterium qingdaonense</name>
    <dbReference type="NCBI Taxonomy" id="266892"/>
    <lineage>
        <taxon>Bacteria</taxon>
        <taxon>Bacillati</taxon>
        <taxon>Bacillota</taxon>
        <taxon>Bacilli</taxon>
        <taxon>Bacillales</taxon>
        <taxon>Bacillaceae</taxon>
    </lineage>
</organism>
<protein>
    <submittedName>
        <fullName evidence="4">Sugar kinase of the NBD/HSP70 family, may contain an N-terminal HTH domain</fullName>
    </submittedName>
</protein>
<dbReference type="SUPFAM" id="SSF53067">
    <property type="entry name" value="Actin-like ATPase domain"/>
    <property type="match status" value="1"/>
</dbReference>
<reference evidence="4 5" key="1">
    <citation type="submission" date="2016-10" db="EMBL/GenBank/DDBJ databases">
        <authorList>
            <person name="de Groot N.N."/>
        </authorList>
    </citation>
    <scope>NUCLEOTIDE SEQUENCE [LARGE SCALE GENOMIC DNA]</scope>
    <source>
        <strain evidence="4 5">CGMCC 1.6134</strain>
    </source>
</reference>
<dbReference type="InterPro" id="IPR000600">
    <property type="entry name" value="ROK"/>
</dbReference>
<dbReference type="GO" id="GO:0042732">
    <property type="term" value="P:D-xylose metabolic process"/>
    <property type="evidence" value="ECO:0007669"/>
    <property type="project" value="UniProtKB-KW"/>
</dbReference>
<gene>
    <name evidence="4" type="ORF">SAMN04488054_10579</name>
</gene>
<keyword evidence="3" id="KW-0119">Carbohydrate metabolism</keyword>
<keyword evidence="4" id="KW-0808">Transferase</keyword>
<evidence type="ECO:0000313" key="5">
    <source>
        <dbReference type="Proteomes" id="UP000199668"/>
    </source>
</evidence>
<keyword evidence="3" id="KW-0859">Xylose metabolism</keyword>
<dbReference type="InterPro" id="IPR036388">
    <property type="entry name" value="WH-like_DNA-bd_sf"/>
</dbReference>
<comment type="similarity">
    <text evidence="2">Belongs to the ROK (NagC/XylR) family.</text>
</comment>
<evidence type="ECO:0000256" key="2">
    <source>
        <dbReference type="ARBA" id="ARBA00006479"/>
    </source>
</evidence>
<dbReference type="Gene3D" id="3.30.420.40">
    <property type="match status" value="2"/>
</dbReference>
<dbReference type="Pfam" id="PF00480">
    <property type="entry name" value="ROK"/>
    <property type="match status" value="1"/>
</dbReference>
<dbReference type="OrthoDB" id="9796533at2"/>
<name>A0A1I4KL70_9BACI</name>
<comment type="function">
    <text evidence="1">Transcriptional repressor of xylose-utilizing enzymes.</text>
</comment>
<dbReference type="InterPro" id="IPR043129">
    <property type="entry name" value="ATPase_NBD"/>
</dbReference>
<evidence type="ECO:0000313" key="4">
    <source>
        <dbReference type="EMBL" id="SFL79411.1"/>
    </source>
</evidence>
<dbReference type="PANTHER" id="PTHR18964:SF149">
    <property type="entry name" value="BIFUNCTIONAL UDP-N-ACETYLGLUCOSAMINE 2-EPIMERASE_N-ACETYLMANNOSAMINE KINASE"/>
    <property type="match status" value="1"/>
</dbReference>
<evidence type="ECO:0000256" key="1">
    <source>
        <dbReference type="ARBA" id="ARBA00002486"/>
    </source>
</evidence>